<dbReference type="EMBL" id="CAJPDR010000366">
    <property type="protein sequence ID" value="CAF9933941.1"/>
    <property type="molecule type" value="Genomic_DNA"/>
</dbReference>
<keyword evidence="1" id="KW-0472">Membrane</keyword>
<feature type="signal peptide" evidence="2">
    <location>
        <begin position="1"/>
        <end position="21"/>
    </location>
</feature>
<keyword evidence="4" id="KW-1185">Reference proteome</keyword>
<proteinExistence type="predicted"/>
<comment type="caution">
    <text evidence="3">The sequence shown here is derived from an EMBL/GenBank/DDBJ whole genome shotgun (WGS) entry which is preliminary data.</text>
</comment>
<evidence type="ECO:0000313" key="4">
    <source>
        <dbReference type="Proteomes" id="UP000664203"/>
    </source>
</evidence>
<evidence type="ECO:0000256" key="2">
    <source>
        <dbReference type="SAM" id="SignalP"/>
    </source>
</evidence>
<keyword evidence="1" id="KW-1133">Transmembrane helix</keyword>
<dbReference type="AlphaFoldDB" id="A0A8H3FX93"/>
<name>A0A8H3FX93_9LECA</name>
<keyword evidence="1" id="KW-0812">Transmembrane</keyword>
<feature type="chain" id="PRO_5034127525" evidence="2">
    <location>
        <begin position="22"/>
        <end position="794"/>
    </location>
</feature>
<gene>
    <name evidence="3" type="ORF">ALECFALPRED_005798</name>
</gene>
<reference evidence="3" key="1">
    <citation type="submission" date="2021-03" db="EMBL/GenBank/DDBJ databases">
        <authorList>
            <person name="Tagirdzhanova G."/>
        </authorList>
    </citation>
    <scope>NUCLEOTIDE SEQUENCE</scope>
</reference>
<dbReference type="OrthoDB" id="3944128at2759"/>
<keyword evidence="2" id="KW-0732">Signal</keyword>
<dbReference type="Proteomes" id="UP000664203">
    <property type="component" value="Unassembled WGS sequence"/>
</dbReference>
<evidence type="ECO:0000313" key="3">
    <source>
        <dbReference type="EMBL" id="CAF9933941.1"/>
    </source>
</evidence>
<sequence length="794" mass="79944">MKSRIPSLPVLLSLLQYGAVAQNSLSPAPNGNLSIITPTTSATTLPTITASPSLTQAGNQSSDCNPCQIIVAFEGLFRIYWYSSTLGLTLDTVSEAITKYNNTAITSTTTIYGNLNSVNSSTVTEASSIAMAEIDPEQGNDYDLADFFLGNATNGLVDGSVSIPYPVPYLAISAFQYLTATSGLQGCPAGFDEGIGPGGCSCIMESVAAVQVAQSTNSYEVAAFPVSLTSTFYQVLNSHPVDNDLSDMGGADLAIGTFDTASFSSFLSSASAFKSYPALRSCAIYVNYNGPPALMIPVAALTTTIKTTVAGVGPYNPPTPKPVGPIRQTIAPQTARAPSPTPTLQVAEPPAPPPKVSIPVLPGIPTDSPFHFENPNVPSPNFSEAPTSSHGAPAGPGILPIVNPPATAELQAPAPIAKPVLTFAGSTYIPDESSNIQIAGHTLKPGSAAVVIANTPISLAPGGMAAIVGTSTHILATLASPAVLTFAGSVYTADAFSNIVVAGSTMKPGGAAIVLYGTTISLAPGGAAAVVGTSTEMLTGATSIDAASTPVQAIPALTFGGSTYLADQASRFVIAGETLTPGGVIIISSTPISIAPGADSAVVGSSTQSLLNAAVTPKPVLTFGGSTYIAGDSTDFAIDGQTLTKGGTVNVGGTQMSLDQAGANVVIGTSTQTLGTTSAVVQEPVVTFGGSIYSADSSSNFIIGSQTLTEGGVITVQGTPISYAAAGTDVVVGTSTEAVGLGGYIMSGLGAGPSTSAPVQFTGRAVRKSAAAPWTLCLILGALTAVYLRGRWYI</sequence>
<organism evidence="3 4">
    <name type="scientific">Alectoria fallacina</name>
    <dbReference type="NCBI Taxonomy" id="1903189"/>
    <lineage>
        <taxon>Eukaryota</taxon>
        <taxon>Fungi</taxon>
        <taxon>Dikarya</taxon>
        <taxon>Ascomycota</taxon>
        <taxon>Pezizomycotina</taxon>
        <taxon>Lecanoromycetes</taxon>
        <taxon>OSLEUM clade</taxon>
        <taxon>Lecanoromycetidae</taxon>
        <taxon>Lecanorales</taxon>
        <taxon>Lecanorineae</taxon>
        <taxon>Parmeliaceae</taxon>
        <taxon>Alectoria</taxon>
    </lineage>
</organism>
<feature type="transmembrane region" description="Helical" evidence="1">
    <location>
        <begin position="771"/>
        <end position="788"/>
    </location>
</feature>
<protein>
    <submittedName>
        <fullName evidence="3">Uncharacterized protein</fullName>
    </submittedName>
</protein>
<evidence type="ECO:0000256" key="1">
    <source>
        <dbReference type="SAM" id="Phobius"/>
    </source>
</evidence>
<accession>A0A8H3FX93</accession>